<evidence type="ECO:0000313" key="2">
    <source>
        <dbReference type="EMBL" id="PGG99273.1"/>
    </source>
</evidence>
<dbReference type="Proteomes" id="UP000223968">
    <property type="component" value="Unassembled WGS sequence"/>
</dbReference>
<name>A0A2B7WIS4_9EURO</name>
<keyword evidence="3" id="KW-1185">Reference proteome</keyword>
<protein>
    <submittedName>
        <fullName evidence="2">Uncharacterized protein</fullName>
    </submittedName>
</protein>
<sequence length="264" mass="29400">MCDDGPPPYDPPFYDQYSPPADSGYTSQSHVPAQVTGPARAPLSAPAAQPVRPCISSGNQEQLLLGIERVDSYMANSNATGKIPPEHITLIAFGPSLTALTEPDNSDAPAGPSYILGAVSYKEVLQEGAADAKSSPTNLDLEDGWINTCDFFWVVRDYEDYPFESAVKQNIVLYSGRKLSVYAAPLFFSLGFQMRQRTPVDVFLPACAYYLNRLLIFYKQETVPLSILIKEFRRYGLVPPDHIYITLARWYRKTYGKEGINMHK</sequence>
<proteinExistence type="predicted"/>
<reference evidence="2 3" key="1">
    <citation type="submission" date="2017-10" db="EMBL/GenBank/DDBJ databases">
        <title>Comparative genomics in systemic dimorphic fungi from Ajellomycetaceae.</title>
        <authorList>
            <person name="Munoz J.F."/>
            <person name="Mcewen J.G."/>
            <person name="Clay O.K."/>
            <person name="Cuomo C.A."/>
        </authorList>
    </citation>
    <scope>NUCLEOTIDE SEQUENCE [LARGE SCALE GENOMIC DNA]</scope>
    <source>
        <strain evidence="2 3">UAMH5409</strain>
    </source>
</reference>
<organism evidence="2 3">
    <name type="scientific">Helicocarpus griseus UAMH5409</name>
    <dbReference type="NCBI Taxonomy" id="1447875"/>
    <lineage>
        <taxon>Eukaryota</taxon>
        <taxon>Fungi</taxon>
        <taxon>Dikarya</taxon>
        <taxon>Ascomycota</taxon>
        <taxon>Pezizomycotina</taxon>
        <taxon>Eurotiomycetes</taxon>
        <taxon>Eurotiomycetidae</taxon>
        <taxon>Onygenales</taxon>
        <taxon>Ajellomycetaceae</taxon>
        <taxon>Helicocarpus</taxon>
    </lineage>
</organism>
<feature type="region of interest" description="Disordered" evidence="1">
    <location>
        <begin position="1"/>
        <end position="45"/>
    </location>
</feature>
<gene>
    <name evidence="2" type="ORF">AJ79_08579</name>
</gene>
<evidence type="ECO:0000313" key="3">
    <source>
        <dbReference type="Proteomes" id="UP000223968"/>
    </source>
</evidence>
<dbReference type="OrthoDB" id="3348320at2759"/>
<dbReference type="EMBL" id="PDNB01000207">
    <property type="protein sequence ID" value="PGG99273.1"/>
    <property type="molecule type" value="Genomic_DNA"/>
</dbReference>
<comment type="caution">
    <text evidence="2">The sequence shown here is derived from an EMBL/GenBank/DDBJ whole genome shotgun (WGS) entry which is preliminary data.</text>
</comment>
<accession>A0A2B7WIS4</accession>
<evidence type="ECO:0000256" key="1">
    <source>
        <dbReference type="SAM" id="MobiDB-lite"/>
    </source>
</evidence>
<dbReference type="AlphaFoldDB" id="A0A2B7WIS4"/>
<feature type="compositionally biased region" description="Pro residues" evidence="1">
    <location>
        <begin position="1"/>
        <end position="11"/>
    </location>
</feature>